<reference evidence="1" key="2">
    <citation type="submission" date="2020-07" db="EMBL/GenBank/DDBJ databases">
        <authorList>
            <person name="Vera ALvarez R."/>
            <person name="Arias-Moreno D.M."/>
            <person name="Jimenez-Jacinto V."/>
            <person name="Jimenez-Bremont J.F."/>
            <person name="Swaminathan K."/>
            <person name="Moose S.P."/>
            <person name="Guerrero-Gonzalez M.L."/>
            <person name="Marino-Ramirez L."/>
            <person name="Landsman D."/>
            <person name="Rodriguez-Kessler M."/>
            <person name="Delgado-Sanchez P."/>
        </authorList>
    </citation>
    <scope>NUCLEOTIDE SEQUENCE</scope>
    <source>
        <tissue evidence="1">Cladode</tissue>
    </source>
</reference>
<proteinExistence type="predicted"/>
<organism evidence="1">
    <name type="scientific">Opuntia streptacantha</name>
    <name type="common">Prickly pear cactus</name>
    <name type="synonym">Opuntia cardona</name>
    <dbReference type="NCBI Taxonomy" id="393608"/>
    <lineage>
        <taxon>Eukaryota</taxon>
        <taxon>Viridiplantae</taxon>
        <taxon>Streptophyta</taxon>
        <taxon>Embryophyta</taxon>
        <taxon>Tracheophyta</taxon>
        <taxon>Spermatophyta</taxon>
        <taxon>Magnoliopsida</taxon>
        <taxon>eudicotyledons</taxon>
        <taxon>Gunneridae</taxon>
        <taxon>Pentapetalae</taxon>
        <taxon>Caryophyllales</taxon>
        <taxon>Cactineae</taxon>
        <taxon>Cactaceae</taxon>
        <taxon>Opuntioideae</taxon>
        <taxon>Opuntia</taxon>
    </lineage>
</organism>
<dbReference type="EMBL" id="GISG01125305">
    <property type="protein sequence ID" value="MBA4641701.1"/>
    <property type="molecule type" value="Transcribed_RNA"/>
</dbReference>
<sequence length="112" mass="12724">MTYFPGLAQHHNIHTKITKHECITIKTYLTSPMKMLTAKKKIKLLQISQNILCFTRLPVVLQQSARGSFTYPTSGTRTLQSASRLKPKIEHPFRACAVTVPKIETLIFKILS</sequence>
<name>A0A7C9DFL1_OPUST</name>
<dbReference type="AlphaFoldDB" id="A0A7C9DFL1"/>
<accession>A0A7C9DFL1</accession>
<reference evidence="1" key="1">
    <citation type="journal article" date="2013" name="J. Plant Res.">
        <title>Effect of fungi and light on seed germination of three Opuntia species from semiarid lands of central Mexico.</title>
        <authorList>
            <person name="Delgado-Sanchez P."/>
            <person name="Jimenez-Bremont J.F."/>
            <person name="Guerrero-Gonzalez Mde L."/>
            <person name="Flores J."/>
        </authorList>
    </citation>
    <scope>NUCLEOTIDE SEQUENCE</scope>
    <source>
        <tissue evidence="1">Cladode</tissue>
    </source>
</reference>
<protein>
    <submittedName>
        <fullName evidence="1">Uncharacterized protein</fullName>
    </submittedName>
</protein>
<evidence type="ECO:0000313" key="1">
    <source>
        <dbReference type="EMBL" id="MBA4641701.1"/>
    </source>
</evidence>